<reference evidence="2" key="1">
    <citation type="submission" date="2021-01" db="EMBL/GenBank/DDBJ databases">
        <authorList>
            <consortium name="Genoscope - CEA"/>
            <person name="William W."/>
        </authorList>
    </citation>
    <scope>NUCLEOTIDE SEQUENCE</scope>
</reference>
<evidence type="ECO:0000256" key="1">
    <source>
        <dbReference type="ARBA" id="ARBA00000971"/>
    </source>
</evidence>
<dbReference type="InterPro" id="IPR019734">
    <property type="entry name" value="TPR_rpt"/>
</dbReference>
<proteinExistence type="predicted"/>
<dbReference type="PANTHER" id="PTHR46512:SF9">
    <property type="entry name" value="PEPTIDYLPROLYL ISOMERASE"/>
    <property type="match status" value="1"/>
</dbReference>
<name>A0A8S1M8P9_PARPR</name>
<dbReference type="EMBL" id="CAJJDM010000057">
    <property type="protein sequence ID" value="CAD8076507.1"/>
    <property type="molecule type" value="Genomic_DNA"/>
</dbReference>
<dbReference type="GO" id="GO:0003755">
    <property type="term" value="F:peptidyl-prolyl cis-trans isomerase activity"/>
    <property type="evidence" value="ECO:0007669"/>
    <property type="project" value="UniProtKB-EC"/>
</dbReference>
<dbReference type="InterPro" id="IPR050754">
    <property type="entry name" value="FKBP4/5/8-like"/>
</dbReference>
<dbReference type="Proteomes" id="UP000688137">
    <property type="component" value="Unassembled WGS sequence"/>
</dbReference>
<protein>
    <recommendedName>
        <fullName evidence="4">Tetratricopeptide repeat protein</fullName>
    </recommendedName>
</protein>
<dbReference type="PANTHER" id="PTHR46512">
    <property type="entry name" value="PEPTIDYLPROLYL ISOMERASE"/>
    <property type="match status" value="1"/>
</dbReference>
<dbReference type="AlphaFoldDB" id="A0A8S1M8P9"/>
<sequence length="172" mass="20277">MQDYDNQVQENIRMAQQYKEEGNQHYKNQDWKKALICYHKVFLYINGFISKEDEFESYSKVQLTTQEQTNAIRELKCLTYGNMAQVYINLQKYLKGKEAAIKSLQINRNIKVLYRLAICNIELNNLEEARGQLLQVQKSDNKIDISSQLKQIEIKESSNNKQLAQAMKKLFI</sequence>
<keyword evidence="3" id="KW-1185">Reference proteome</keyword>
<accession>A0A8S1M8P9</accession>
<comment type="catalytic activity">
    <reaction evidence="1">
        <text>[protein]-peptidylproline (omega=180) = [protein]-peptidylproline (omega=0)</text>
        <dbReference type="Rhea" id="RHEA:16237"/>
        <dbReference type="Rhea" id="RHEA-COMP:10747"/>
        <dbReference type="Rhea" id="RHEA-COMP:10748"/>
        <dbReference type="ChEBI" id="CHEBI:83833"/>
        <dbReference type="ChEBI" id="CHEBI:83834"/>
        <dbReference type="EC" id="5.2.1.8"/>
    </reaction>
</comment>
<gene>
    <name evidence="2" type="ORF">PPRIM_AZ9-3.1.T0560173</name>
</gene>
<evidence type="ECO:0000313" key="3">
    <source>
        <dbReference type="Proteomes" id="UP000688137"/>
    </source>
</evidence>
<comment type="caution">
    <text evidence="2">The sequence shown here is derived from an EMBL/GenBank/DDBJ whole genome shotgun (WGS) entry which is preliminary data.</text>
</comment>
<evidence type="ECO:0000313" key="2">
    <source>
        <dbReference type="EMBL" id="CAD8076507.1"/>
    </source>
</evidence>
<dbReference type="SMART" id="SM00028">
    <property type="entry name" value="TPR"/>
    <property type="match status" value="2"/>
</dbReference>
<evidence type="ECO:0008006" key="4">
    <source>
        <dbReference type="Google" id="ProtNLM"/>
    </source>
</evidence>
<organism evidence="2 3">
    <name type="scientific">Paramecium primaurelia</name>
    <dbReference type="NCBI Taxonomy" id="5886"/>
    <lineage>
        <taxon>Eukaryota</taxon>
        <taxon>Sar</taxon>
        <taxon>Alveolata</taxon>
        <taxon>Ciliophora</taxon>
        <taxon>Intramacronucleata</taxon>
        <taxon>Oligohymenophorea</taxon>
        <taxon>Peniculida</taxon>
        <taxon>Parameciidae</taxon>
        <taxon>Paramecium</taxon>
    </lineage>
</organism>